<reference evidence="1 2" key="1">
    <citation type="journal article" date="2013" name="Genome Announc.">
        <title>First draft genome sequence from a member of the genus agrococcus, isolated from modern microbialites.</title>
        <authorList>
            <person name="White R.A.III."/>
            <person name="Grassa C.J."/>
            <person name="Suttle C.A."/>
        </authorList>
    </citation>
    <scope>NUCLEOTIDE SEQUENCE [LARGE SCALE GENOMIC DNA]</scope>
    <source>
        <strain evidence="1 2">RW1</strain>
    </source>
</reference>
<proteinExistence type="predicted"/>
<evidence type="ECO:0000313" key="2">
    <source>
        <dbReference type="Proteomes" id="UP000016462"/>
    </source>
</evidence>
<keyword evidence="2" id="KW-1185">Reference proteome</keyword>
<protein>
    <submittedName>
        <fullName evidence="1">Uncharacterized protein</fullName>
    </submittedName>
</protein>
<name>U1LNJ5_9MICO</name>
<dbReference type="AlphaFoldDB" id="U1LNJ5"/>
<accession>U1LNJ5</accession>
<dbReference type="Proteomes" id="UP000016462">
    <property type="component" value="Unassembled WGS sequence"/>
</dbReference>
<organism evidence="1 2">
    <name type="scientific">Agrococcus pavilionensis RW1</name>
    <dbReference type="NCBI Taxonomy" id="1330458"/>
    <lineage>
        <taxon>Bacteria</taxon>
        <taxon>Bacillati</taxon>
        <taxon>Actinomycetota</taxon>
        <taxon>Actinomycetes</taxon>
        <taxon>Micrococcales</taxon>
        <taxon>Microbacteriaceae</taxon>
        <taxon>Agrococcus</taxon>
    </lineage>
</organism>
<gene>
    <name evidence="1" type="ORF">L332_03630</name>
</gene>
<evidence type="ECO:0000313" key="1">
    <source>
        <dbReference type="EMBL" id="ERG63542.1"/>
    </source>
</evidence>
<comment type="caution">
    <text evidence="1">The sequence shown here is derived from an EMBL/GenBank/DDBJ whole genome shotgun (WGS) entry which is preliminary data.</text>
</comment>
<sequence length="70" mass="7810">MTKPGQVTIDGSTVALLAHWRLVIADLSRHHHVNLHDPAVLALPWPAVRTLIHSLLDEPTRLREALIIRG</sequence>
<dbReference type="OrthoDB" id="5075039at2"/>
<dbReference type="RefSeq" id="WP_021011292.1">
    <property type="nucleotide sequence ID" value="NZ_ASHR01000031.1"/>
</dbReference>
<dbReference type="EMBL" id="ASHR01000031">
    <property type="protein sequence ID" value="ERG63542.1"/>
    <property type="molecule type" value="Genomic_DNA"/>
</dbReference>